<evidence type="ECO:0000313" key="7">
    <source>
        <dbReference type="WBParaSite" id="EVEC_0001179801-mRNA-1"/>
    </source>
</evidence>
<name>A0A0N4VLN0_ENTVE</name>
<dbReference type="PANTHER" id="PTHR10867:SF17">
    <property type="entry name" value="NICOTINAMIDE N-METHYLTRANSFERASE"/>
    <property type="match status" value="1"/>
</dbReference>
<comment type="similarity">
    <text evidence="1">Belongs to the class I-like SAM-binding methyltransferase superfamily. NNMT/PNMT/TEMT family.</text>
</comment>
<evidence type="ECO:0000313" key="6">
    <source>
        <dbReference type="Proteomes" id="UP000274131"/>
    </source>
</evidence>
<dbReference type="InterPro" id="IPR029063">
    <property type="entry name" value="SAM-dependent_MTases_sf"/>
</dbReference>
<keyword evidence="3" id="KW-0808">Transferase</keyword>
<evidence type="ECO:0000256" key="2">
    <source>
        <dbReference type="ARBA" id="ARBA00022603"/>
    </source>
</evidence>
<dbReference type="GO" id="GO:0032259">
    <property type="term" value="P:methylation"/>
    <property type="evidence" value="ECO:0007669"/>
    <property type="project" value="UniProtKB-KW"/>
</dbReference>
<dbReference type="GO" id="GO:0005829">
    <property type="term" value="C:cytosol"/>
    <property type="evidence" value="ECO:0007669"/>
    <property type="project" value="TreeGrafter"/>
</dbReference>
<dbReference type="WBParaSite" id="EVEC_0001179801-mRNA-1">
    <property type="protein sequence ID" value="EVEC_0001179801-mRNA-1"/>
    <property type="gene ID" value="EVEC_0001179801"/>
</dbReference>
<organism evidence="7">
    <name type="scientific">Enterobius vermicularis</name>
    <name type="common">Human pinworm</name>
    <dbReference type="NCBI Taxonomy" id="51028"/>
    <lineage>
        <taxon>Eukaryota</taxon>
        <taxon>Metazoa</taxon>
        <taxon>Ecdysozoa</taxon>
        <taxon>Nematoda</taxon>
        <taxon>Chromadorea</taxon>
        <taxon>Rhabditida</taxon>
        <taxon>Spirurina</taxon>
        <taxon>Oxyuridomorpha</taxon>
        <taxon>Oxyuroidea</taxon>
        <taxon>Oxyuridae</taxon>
        <taxon>Enterobius</taxon>
    </lineage>
</organism>
<evidence type="ECO:0000313" key="5">
    <source>
        <dbReference type="EMBL" id="VDD96325.1"/>
    </source>
</evidence>
<dbReference type="STRING" id="51028.A0A0N4VLN0"/>
<evidence type="ECO:0000256" key="1">
    <source>
        <dbReference type="ARBA" id="ARBA00007996"/>
    </source>
</evidence>
<dbReference type="EMBL" id="UXUI01011550">
    <property type="protein sequence ID" value="VDD96325.1"/>
    <property type="molecule type" value="Genomic_DNA"/>
</dbReference>
<evidence type="ECO:0000256" key="3">
    <source>
        <dbReference type="ARBA" id="ARBA00022679"/>
    </source>
</evidence>
<dbReference type="Pfam" id="PF01234">
    <property type="entry name" value="NNMT_PNMT_TEMT"/>
    <property type="match status" value="1"/>
</dbReference>
<reference evidence="5 6" key="2">
    <citation type="submission" date="2018-10" db="EMBL/GenBank/DDBJ databases">
        <authorList>
            <consortium name="Pathogen Informatics"/>
        </authorList>
    </citation>
    <scope>NUCLEOTIDE SEQUENCE [LARGE SCALE GENOMIC DNA]</scope>
</reference>
<dbReference type="PROSITE" id="PS51681">
    <property type="entry name" value="SAM_MT_NNMT_PNMT_TEMT"/>
    <property type="match status" value="1"/>
</dbReference>
<dbReference type="Gene3D" id="3.40.50.150">
    <property type="entry name" value="Vaccinia Virus protein VP39"/>
    <property type="match status" value="1"/>
</dbReference>
<dbReference type="OrthoDB" id="10050085at2759"/>
<dbReference type="InterPro" id="IPR000940">
    <property type="entry name" value="NNMT_TEMT_trans"/>
</dbReference>
<sequence>MSNDNAVHDQRETSKGTEVLKACNKVDVKKPDNDDEDESKWELCSAYDHDKKFDPEEYLDGFYKTASEDTAMQIVLFFLPGLTYYLPRNIQTLLDLGAGPTVYVPIVFRNRVLNIYTSDYAEANRRTLESWYKKHNRFDWVQVCQWIADIESSKESPEDMQETTRSKLRAILNVNVHNEEIIESIHCRCNSTESDMIPRQFEVVTTVFCLEYACETLEEYRKTVRNTVRLIEPGGYLVCANRKSYQF</sequence>
<dbReference type="AlphaFoldDB" id="A0A0N4VLN0"/>
<proteinExistence type="inferred from homology"/>
<dbReference type="PANTHER" id="PTHR10867">
    <property type="entry name" value="NNMT/PNMT/TEMT FAMILY MEMBER"/>
    <property type="match status" value="1"/>
</dbReference>
<evidence type="ECO:0000256" key="4">
    <source>
        <dbReference type="ARBA" id="ARBA00022691"/>
    </source>
</evidence>
<accession>A0A0N4VLN0</accession>
<dbReference type="Proteomes" id="UP000274131">
    <property type="component" value="Unassembled WGS sequence"/>
</dbReference>
<keyword evidence="4" id="KW-0949">S-adenosyl-L-methionine</keyword>
<keyword evidence="6" id="KW-1185">Reference proteome</keyword>
<dbReference type="SUPFAM" id="SSF53335">
    <property type="entry name" value="S-adenosyl-L-methionine-dependent methyltransferases"/>
    <property type="match status" value="1"/>
</dbReference>
<dbReference type="GO" id="GO:0008170">
    <property type="term" value="F:N-methyltransferase activity"/>
    <property type="evidence" value="ECO:0007669"/>
    <property type="project" value="TreeGrafter"/>
</dbReference>
<reference evidence="7" key="1">
    <citation type="submission" date="2017-02" db="UniProtKB">
        <authorList>
            <consortium name="WormBaseParasite"/>
        </authorList>
    </citation>
    <scope>IDENTIFICATION</scope>
</reference>
<gene>
    <name evidence="5" type="ORF">EVEC_LOCUS11076</name>
</gene>
<keyword evidence="2" id="KW-0489">Methyltransferase</keyword>
<protein>
    <submittedName>
        <fullName evidence="7">NNMT/PNMT/TEMT family protein</fullName>
    </submittedName>
</protein>